<evidence type="ECO:0000313" key="2">
    <source>
        <dbReference type="EMBL" id="KGF52724.1"/>
    </source>
</evidence>
<evidence type="ECO:0000313" key="3">
    <source>
        <dbReference type="Proteomes" id="UP000029614"/>
    </source>
</evidence>
<dbReference type="RefSeq" id="WP_036854345.1">
    <property type="nucleotide sequence ID" value="NZ_JRNU01000008.1"/>
</dbReference>
<keyword evidence="1" id="KW-0732">Signal</keyword>
<dbReference type="OrthoDB" id="1086355at2"/>
<sequence>MKRLVLSIAIITAVFSASAQTFVKPELKKGDVAHYENETTTKISLPMGSGTKQVKTTYLSTITVKDVNDKGALLEDVTSKLNIEGEAILADNTLGAGKYLIDTPILFQTDKNGKLIKIVNYNDIIAKISKGAIADIEKLYKENPALEKNVSKAKLIMALSTKFSEENLLKTFTQTGIYSVYGKTFKNGNSEIREFGGLKIKTTWGISSILGTTGIVGNSKANMDSAETKDYIFSQLKEQGLDDDAIQGIKNNWEQLKQMGLDKVDANITEHILLSSKKMVTNYSAKAKMMIMGSEVELNSNTKLLDK</sequence>
<accession>A0A096D5A8</accession>
<gene>
    <name evidence="2" type="ORF">HMPREF9302_02405</name>
</gene>
<reference evidence="2 3" key="1">
    <citation type="submission" date="2014-07" db="EMBL/GenBank/DDBJ databases">
        <authorList>
            <person name="McCorrison J."/>
            <person name="Sanka R."/>
            <person name="Torralba M."/>
            <person name="Gillis M."/>
            <person name="Haft D.H."/>
            <person name="Methe B."/>
            <person name="Sutton G."/>
            <person name="Nelson K.E."/>
        </authorList>
    </citation>
    <scope>NUCLEOTIDE SEQUENCE [LARGE SCALE GENOMIC DNA]</scope>
    <source>
        <strain evidence="2 3">DNF00058</strain>
    </source>
</reference>
<dbReference type="EMBL" id="JRNU01000008">
    <property type="protein sequence ID" value="KGF52724.1"/>
    <property type="molecule type" value="Genomic_DNA"/>
</dbReference>
<comment type="caution">
    <text evidence="2">The sequence shown here is derived from an EMBL/GenBank/DDBJ whole genome shotgun (WGS) entry which is preliminary data.</text>
</comment>
<name>A0A096D5A8_9BACT</name>
<protein>
    <submittedName>
        <fullName evidence="2">Uncharacterized protein</fullName>
    </submittedName>
</protein>
<evidence type="ECO:0000256" key="1">
    <source>
        <dbReference type="SAM" id="SignalP"/>
    </source>
</evidence>
<keyword evidence="3" id="KW-1185">Reference proteome</keyword>
<dbReference type="AlphaFoldDB" id="A0A096D5A8"/>
<feature type="signal peptide" evidence="1">
    <location>
        <begin position="1"/>
        <end position="19"/>
    </location>
</feature>
<feature type="chain" id="PRO_5001917319" evidence="1">
    <location>
        <begin position="20"/>
        <end position="307"/>
    </location>
</feature>
<organism evidence="2 3">
    <name type="scientific">Prevotella amnii DNF00058</name>
    <dbReference type="NCBI Taxonomy" id="1401066"/>
    <lineage>
        <taxon>Bacteria</taxon>
        <taxon>Pseudomonadati</taxon>
        <taxon>Bacteroidota</taxon>
        <taxon>Bacteroidia</taxon>
        <taxon>Bacteroidales</taxon>
        <taxon>Prevotellaceae</taxon>
        <taxon>Prevotella</taxon>
    </lineage>
</organism>
<proteinExistence type="predicted"/>
<dbReference type="Proteomes" id="UP000029614">
    <property type="component" value="Unassembled WGS sequence"/>
</dbReference>